<feature type="region of interest" description="Disordered" evidence="4">
    <location>
        <begin position="140"/>
        <end position="178"/>
    </location>
</feature>
<dbReference type="OrthoDB" id="408728at2759"/>
<dbReference type="FunFam" id="2.130.10.10:FF:000329">
    <property type="entry name" value="WD repeat-containing protein 44"/>
    <property type="match status" value="1"/>
</dbReference>
<keyword evidence="6" id="KW-1185">Reference proteome</keyword>
<dbReference type="EMBL" id="CM007381">
    <property type="protein sequence ID" value="ONK79915.1"/>
    <property type="molecule type" value="Genomic_DNA"/>
</dbReference>
<feature type="repeat" description="WD" evidence="3">
    <location>
        <begin position="201"/>
        <end position="241"/>
    </location>
</feature>
<name>A0A5P1FNM4_ASPOF</name>
<dbReference type="InterPro" id="IPR019775">
    <property type="entry name" value="WD40_repeat_CS"/>
</dbReference>
<evidence type="ECO:0000256" key="3">
    <source>
        <dbReference type="PROSITE-ProRule" id="PRU00221"/>
    </source>
</evidence>
<organism evidence="5 6">
    <name type="scientific">Asparagus officinalis</name>
    <name type="common">Garden asparagus</name>
    <dbReference type="NCBI Taxonomy" id="4686"/>
    <lineage>
        <taxon>Eukaryota</taxon>
        <taxon>Viridiplantae</taxon>
        <taxon>Streptophyta</taxon>
        <taxon>Embryophyta</taxon>
        <taxon>Tracheophyta</taxon>
        <taxon>Spermatophyta</taxon>
        <taxon>Magnoliopsida</taxon>
        <taxon>Liliopsida</taxon>
        <taxon>Asparagales</taxon>
        <taxon>Asparagaceae</taxon>
        <taxon>Asparagoideae</taxon>
        <taxon>Asparagus</taxon>
    </lineage>
</organism>
<keyword evidence="2" id="KW-0677">Repeat</keyword>
<dbReference type="InterPro" id="IPR015943">
    <property type="entry name" value="WD40/YVTN_repeat-like_dom_sf"/>
</dbReference>
<dbReference type="InterPro" id="IPR001680">
    <property type="entry name" value="WD40_rpt"/>
</dbReference>
<dbReference type="Gene3D" id="2.130.10.10">
    <property type="entry name" value="YVTN repeat-like/Quinoprotein amine dehydrogenase"/>
    <property type="match status" value="2"/>
</dbReference>
<feature type="compositionally biased region" description="Polar residues" evidence="4">
    <location>
        <begin position="455"/>
        <end position="480"/>
    </location>
</feature>
<feature type="repeat" description="WD" evidence="3">
    <location>
        <begin position="241"/>
        <end position="275"/>
    </location>
</feature>
<feature type="compositionally biased region" description="Low complexity" evidence="4">
    <location>
        <begin position="147"/>
        <end position="168"/>
    </location>
</feature>
<evidence type="ECO:0000256" key="2">
    <source>
        <dbReference type="ARBA" id="ARBA00022737"/>
    </source>
</evidence>
<proteinExistence type="predicted"/>
<dbReference type="SUPFAM" id="SSF50978">
    <property type="entry name" value="WD40 repeat-like"/>
    <property type="match status" value="1"/>
</dbReference>
<evidence type="ECO:0000313" key="6">
    <source>
        <dbReference type="Proteomes" id="UP000243459"/>
    </source>
</evidence>
<dbReference type="AlphaFoldDB" id="A0A5P1FNM4"/>
<dbReference type="PROSITE" id="PS50082">
    <property type="entry name" value="WD_REPEATS_2"/>
    <property type="match status" value="3"/>
</dbReference>
<dbReference type="Gramene" id="ONK79915">
    <property type="protein sequence ID" value="ONK79915"/>
    <property type="gene ID" value="A4U43_C01F11770"/>
</dbReference>
<evidence type="ECO:0000256" key="4">
    <source>
        <dbReference type="SAM" id="MobiDB-lite"/>
    </source>
</evidence>
<dbReference type="InterPro" id="IPR036322">
    <property type="entry name" value="WD40_repeat_dom_sf"/>
</dbReference>
<feature type="region of interest" description="Disordered" evidence="4">
    <location>
        <begin position="62"/>
        <end position="83"/>
    </location>
</feature>
<dbReference type="InterPro" id="IPR040324">
    <property type="entry name" value="WDR44/Dgr2"/>
</dbReference>
<evidence type="ECO:0000256" key="1">
    <source>
        <dbReference type="ARBA" id="ARBA00022574"/>
    </source>
</evidence>
<dbReference type="PROSITE" id="PS50294">
    <property type="entry name" value="WD_REPEATS_REGION"/>
    <property type="match status" value="3"/>
</dbReference>
<sequence>MDEFEKFIGFSPIIKDVMRRVTASGADGGKGGLGSKSSKNGKPNKKKANWLKNIKFVAGLKSDREASKEKSNSSSERLKVHQHGKSYKEMTGLYMCQEIQAHQGSIWTMKFSSDSRYLASAGEDRIVSVWRVVERDTLTSSLHRQDQPSSPSKQPPLGHGGSSSLSISKRMKKGKGSGGVPDYIVIPETMFSLSAEPICSLKGHSDDVLDLSWSKSQYLLSSSMDKTVRLWDIETKTCVKMFAHSDYVTCIQFNPTDERYFISGSLDAKVRLWSVPDRLVVDWTDIHEMVTATCYTPDGQGALVGSHKGSCRFYNTSDAKLSQERQIEARTKKKKSNAKKITGLQFAPDNSSEVLITSADSQIRVFDGENMIHKFRGFRNTSSQISASCTMDGKYVVCASEDSHVYIWKRDRPRGKGKATTRSHEHFFCKDVSVAVPWPNGGPHCEPSPDLPSWSRPTTDRSASNLQDMFPSSRSHNSPAVDSEEANGSPRVIESSSLLSGSASLRSGQCAGSSMSASVTSSSSSFSSWGWGAGAGNKVASAEDANAWGLVVVTAGLGGNIRVYQNFGVPLRLRGQF</sequence>
<dbReference type="OMA" id="MYSTEDC"/>
<dbReference type="Pfam" id="PF00400">
    <property type="entry name" value="WD40"/>
    <property type="match status" value="4"/>
</dbReference>
<gene>
    <name evidence="5" type="ORF">A4U43_C01F11770</name>
</gene>
<feature type="compositionally biased region" description="Basic and acidic residues" evidence="4">
    <location>
        <begin position="62"/>
        <end position="79"/>
    </location>
</feature>
<reference evidence="6" key="1">
    <citation type="journal article" date="2017" name="Nat. Commun.">
        <title>The asparagus genome sheds light on the origin and evolution of a young Y chromosome.</title>
        <authorList>
            <person name="Harkess A."/>
            <person name="Zhou J."/>
            <person name="Xu C."/>
            <person name="Bowers J.E."/>
            <person name="Van der Hulst R."/>
            <person name="Ayyampalayam S."/>
            <person name="Mercati F."/>
            <person name="Riccardi P."/>
            <person name="McKain M.R."/>
            <person name="Kakrana A."/>
            <person name="Tang H."/>
            <person name="Ray J."/>
            <person name="Groenendijk J."/>
            <person name="Arikit S."/>
            <person name="Mathioni S.M."/>
            <person name="Nakano M."/>
            <person name="Shan H."/>
            <person name="Telgmann-Rauber A."/>
            <person name="Kanno A."/>
            <person name="Yue Z."/>
            <person name="Chen H."/>
            <person name="Li W."/>
            <person name="Chen Y."/>
            <person name="Xu X."/>
            <person name="Zhang Y."/>
            <person name="Luo S."/>
            <person name="Chen H."/>
            <person name="Gao J."/>
            <person name="Mao Z."/>
            <person name="Pires J.C."/>
            <person name="Luo M."/>
            <person name="Kudrna D."/>
            <person name="Wing R.A."/>
            <person name="Meyers B.C."/>
            <person name="Yi K."/>
            <person name="Kong H."/>
            <person name="Lavrijsen P."/>
            <person name="Sunseri F."/>
            <person name="Falavigna A."/>
            <person name="Ye Y."/>
            <person name="Leebens-Mack J.H."/>
            <person name="Chen G."/>
        </authorList>
    </citation>
    <scope>NUCLEOTIDE SEQUENCE [LARGE SCALE GENOMIC DNA]</scope>
    <source>
        <strain evidence="6">cv. DH0086</strain>
    </source>
</reference>
<dbReference type="InterPro" id="IPR020472">
    <property type="entry name" value="WD40_PAC1"/>
</dbReference>
<keyword evidence="1 3" id="KW-0853">WD repeat</keyword>
<accession>A0A5P1FNM4</accession>
<dbReference type="PANTHER" id="PTHR14221:SF67">
    <property type="entry name" value="WD REPEAT-CONTAINING PROTEIN 44-LIKE"/>
    <property type="match status" value="1"/>
</dbReference>
<dbReference type="SMART" id="SM00320">
    <property type="entry name" value="WD40"/>
    <property type="match status" value="6"/>
</dbReference>
<feature type="repeat" description="WD" evidence="3">
    <location>
        <begin position="99"/>
        <end position="140"/>
    </location>
</feature>
<evidence type="ECO:0000313" key="5">
    <source>
        <dbReference type="EMBL" id="ONK79915.1"/>
    </source>
</evidence>
<evidence type="ECO:0008006" key="7">
    <source>
        <dbReference type="Google" id="ProtNLM"/>
    </source>
</evidence>
<feature type="region of interest" description="Disordered" evidence="4">
    <location>
        <begin position="25"/>
        <end position="48"/>
    </location>
</feature>
<dbReference type="PROSITE" id="PS00678">
    <property type="entry name" value="WD_REPEATS_1"/>
    <property type="match status" value="1"/>
</dbReference>
<dbReference type="PANTHER" id="PTHR14221">
    <property type="entry name" value="WD REPEAT DOMAIN 44"/>
    <property type="match status" value="1"/>
</dbReference>
<dbReference type="Proteomes" id="UP000243459">
    <property type="component" value="Chromosome 1"/>
</dbReference>
<protein>
    <recommendedName>
        <fullName evidence="7">Anaphase-promoting complex subunit 4 WD40 domain-containing protein</fullName>
    </recommendedName>
</protein>
<dbReference type="PRINTS" id="PR00320">
    <property type="entry name" value="GPROTEINBRPT"/>
</dbReference>
<feature type="region of interest" description="Disordered" evidence="4">
    <location>
        <begin position="440"/>
        <end position="491"/>
    </location>
</feature>